<organism evidence="3 4">
    <name type="scientific">Streptacidiphilus cavernicola</name>
    <dbReference type="NCBI Taxonomy" id="3342716"/>
    <lineage>
        <taxon>Bacteria</taxon>
        <taxon>Bacillati</taxon>
        <taxon>Actinomycetota</taxon>
        <taxon>Actinomycetes</taxon>
        <taxon>Kitasatosporales</taxon>
        <taxon>Streptomycetaceae</taxon>
        <taxon>Streptacidiphilus</taxon>
    </lineage>
</organism>
<protein>
    <submittedName>
        <fullName evidence="3">Metal-dependent hydrolase</fullName>
    </submittedName>
</protein>
<accession>A0ABV6VVG7</accession>
<dbReference type="InterPro" id="IPR051335">
    <property type="entry name" value="Alanyl-tRNA_Editing_Enzymes"/>
</dbReference>
<sequence length="298" mass="31305">MPLPTTSTQVSFPAGAVDGRSTVLAAEPLPEGGRYGSGWAIVTAATPFHPLDHSWPDQPADTGTLGGVPVRDCATGAVALDSTDGPAAAAPLLLGADIPARRGEEGWAWLVVHLTDEPVAVGTEVELRVDADRRSALSAAHTGCHLLALALNEALAPRWRKDPGRADALGHPDFDSLAMDSSRMDVQASTDVYRIGKSLRKKGFTADDLAADLPALTEAVNARLAAWVASDVPVRIEAPGPELTARRRWACDLPEGAASIPCGGTHLHHLGELAELRTELRLSDDGAELTAVTTPKRR</sequence>
<dbReference type="InterPro" id="IPR018163">
    <property type="entry name" value="Thr/Ala-tRNA-synth_IIc_edit"/>
</dbReference>
<evidence type="ECO:0000256" key="1">
    <source>
        <dbReference type="ARBA" id="ARBA00022723"/>
    </source>
</evidence>
<dbReference type="Gene3D" id="3.30.980.10">
    <property type="entry name" value="Threonyl-trna Synthetase, Chain A, domain 2"/>
    <property type="match status" value="1"/>
</dbReference>
<dbReference type="RefSeq" id="WP_380536006.1">
    <property type="nucleotide sequence ID" value="NZ_JBHFAB010000008.1"/>
</dbReference>
<gene>
    <name evidence="3" type="ORF">ACEZDE_13705</name>
</gene>
<evidence type="ECO:0000313" key="4">
    <source>
        <dbReference type="Proteomes" id="UP001592531"/>
    </source>
</evidence>
<dbReference type="PANTHER" id="PTHR43462">
    <property type="entry name" value="ALANYL-TRNA EDITING PROTEIN"/>
    <property type="match status" value="1"/>
</dbReference>
<comment type="caution">
    <text evidence="3">The sequence shown here is derived from an EMBL/GenBank/DDBJ whole genome shotgun (WGS) entry which is preliminary data.</text>
</comment>
<dbReference type="EMBL" id="JBHFAB010000008">
    <property type="protein sequence ID" value="MFC1417695.1"/>
    <property type="molecule type" value="Genomic_DNA"/>
</dbReference>
<evidence type="ECO:0000313" key="3">
    <source>
        <dbReference type="EMBL" id="MFC1417695.1"/>
    </source>
</evidence>
<keyword evidence="1" id="KW-0479">Metal-binding</keyword>
<reference evidence="3 4" key="1">
    <citation type="submission" date="2024-09" db="EMBL/GenBank/DDBJ databases">
        <authorList>
            <person name="Lee S.D."/>
        </authorList>
    </citation>
    <scope>NUCLEOTIDE SEQUENCE [LARGE SCALE GENOMIC DNA]</scope>
    <source>
        <strain evidence="3 4">N8-3</strain>
    </source>
</reference>
<keyword evidence="4" id="KW-1185">Reference proteome</keyword>
<proteinExistence type="predicted"/>
<keyword evidence="3" id="KW-0378">Hydrolase</keyword>
<dbReference type="Proteomes" id="UP001592531">
    <property type="component" value="Unassembled WGS sequence"/>
</dbReference>
<dbReference type="SUPFAM" id="SSF55186">
    <property type="entry name" value="ThrRS/AlaRS common domain"/>
    <property type="match status" value="1"/>
</dbReference>
<dbReference type="GO" id="GO:0016787">
    <property type="term" value="F:hydrolase activity"/>
    <property type="evidence" value="ECO:0007669"/>
    <property type="project" value="UniProtKB-KW"/>
</dbReference>
<dbReference type="PANTHER" id="PTHR43462:SF1">
    <property type="entry name" value="ALANYL-TRNA EDITING PROTEIN AARSD1"/>
    <property type="match status" value="1"/>
</dbReference>
<name>A0ABV6VVG7_9ACTN</name>
<evidence type="ECO:0000256" key="2">
    <source>
        <dbReference type="ARBA" id="ARBA00022833"/>
    </source>
</evidence>
<keyword evidence="2" id="KW-0862">Zinc</keyword>